<evidence type="ECO:0000256" key="4">
    <source>
        <dbReference type="ARBA" id="ARBA00023274"/>
    </source>
</evidence>
<dbReference type="GO" id="GO:0006412">
    <property type="term" value="P:translation"/>
    <property type="evidence" value="ECO:0007669"/>
    <property type="project" value="InterPro"/>
</dbReference>
<dbReference type="Gene3D" id="3.10.290.10">
    <property type="entry name" value="RNA-binding S4 domain"/>
    <property type="match status" value="1"/>
</dbReference>
<evidence type="ECO:0000256" key="3">
    <source>
        <dbReference type="ARBA" id="ARBA00022980"/>
    </source>
</evidence>
<evidence type="ECO:0000259" key="9">
    <source>
        <dbReference type="Pfam" id="PF08071"/>
    </source>
</evidence>
<evidence type="ECO:0000256" key="2">
    <source>
        <dbReference type="ARBA" id="ARBA00022884"/>
    </source>
</evidence>
<dbReference type="Pfam" id="PF08071">
    <property type="entry name" value="RS4NT"/>
    <property type="match status" value="1"/>
</dbReference>
<gene>
    <name evidence="10" type="primary">RP-S4e</name>
    <name evidence="10" type="synonym">RPS4</name>
</gene>
<dbReference type="PANTHER" id="PTHR11581">
    <property type="entry name" value="30S/40S RIBOSOMAL PROTEIN S4"/>
    <property type="match status" value="1"/>
</dbReference>
<dbReference type="GO" id="GO:0022627">
    <property type="term" value="C:cytosolic small ribosomal subunit"/>
    <property type="evidence" value="ECO:0007669"/>
    <property type="project" value="TreeGrafter"/>
</dbReference>
<evidence type="ECO:0000256" key="6">
    <source>
        <dbReference type="ARBA" id="ARBA00035388"/>
    </source>
</evidence>
<keyword evidence="3 10" id="KW-0689">Ribosomal protein</keyword>
<proteinExistence type="predicted"/>
<dbReference type="SUPFAM" id="SSF55174">
    <property type="entry name" value="Alpha-L RNA-binding motif"/>
    <property type="match status" value="1"/>
</dbReference>
<dbReference type="PROSITE" id="PS50889">
    <property type="entry name" value="S4"/>
    <property type="match status" value="1"/>
</dbReference>
<sequence>MVKIAGSKKLKRQMAPTFWGITRKEKRFVVTVKPGSHKKDYAIPTAVFLRDMLKIVSDLREAKFAIYGGKVSIDGVKIKSLHHGIGLMDVIELDGVKEIYRLVPLDGIVLKPLVIPESEKTKKLVIVTSKNTIKNGKMQIGFHDGRSLIDDTEVKVGDTCVMQVPEQKILEVIKLEKDSQGLIIQGINAGQVGTIKNIKEGTFVLPKRLDITLGGRTIEIPANLVMPIGKEKEPIQIR</sequence>
<evidence type="ECO:0000256" key="5">
    <source>
        <dbReference type="ARBA" id="ARBA00035272"/>
    </source>
</evidence>
<dbReference type="InterPro" id="IPR038237">
    <property type="entry name" value="Ribosomal_eS4_central_sf"/>
</dbReference>
<evidence type="ECO:0000256" key="1">
    <source>
        <dbReference type="ARBA" id="ARBA00022730"/>
    </source>
</evidence>
<organism evidence="10">
    <name type="scientific">uncultured marine thaumarchaeote KM3_69_B11</name>
    <dbReference type="NCBI Taxonomy" id="1456244"/>
    <lineage>
        <taxon>Archaea</taxon>
        <taxon>Nitrososphaerota</taxon>
        <taxon>environmental samples</taxon>
    </lineage>
</organism>
<keyword evidence="2 7" id="KW-0694">RNA-binding</keyword>
<name>A0A075HES3_9ARCH</name>
<dbReference type="InterPro" id="IPR036986">
    <property type="entry name" value="S4_RNA-bd_sf"/>
</dbReference>
<keyword evidence="4" id="KW-0687">Ribonucleoprotein</keyword>
<accession>A0A075HES3</accession>
<feature type="domain" description="Small ribosomal subunit protein eS4 central region" evidence="8">
    <location>
        <begin position="97"/>
        <end position="169"/>
    </location>
</feature>
<dbReference type="EMBL" id="KF901017">
    <property type="protein sequence ID" value="AIF15001.1"/>
    <property type="molecule type" value="Genomic_DNA"/>
</dbReference>
<evidence type="ECO:0000313" key="10">
    <source>
        <dbReference type="EMBL" id="AIF15001.1"/>
    </source>
</evidence>
<dbReference type="AlphaFoldDB" id="A0A075HES3"/>
<dbReference type="InterPro" id="IPR013843">
    <property type="entry name" value="Ribosomal_eS4_N"/>
</dbReference>
<dbReference type="GO" id="GO:0019843">
    <property type="term" value="F:rRNA binding"/>
    <property type="evidence" value="ECO:0007669"/>
    <property type="project" value="UniProtKB-KW"/>
</dbReference>
<evidence type="ECO:0000256" key="7">
    <source>
        <dbReference type="PROSITE-ProRule" id="PRU00182"/>
    </source>
</evidence>
<dbReference type="Pfam" id="PF00900">
    <property type="entry name" value="Ribosomal_S4e"/>
    <property type="match status" value="1"/>
</dbReference>
<dbReference type="GO" id="GO:0003735">
    <property type="term" value="F:structural constituent of ribosome"/>
    <property type="evidence" value="ECO:0007669"/>
    <property type="project" value="InterPro"/>
</dbReference>
<evidence type="ECO:0000259" key="8">
    <source>
        <dbReference type="Pfam" id="PF00900"/>
    </source>
</evidence>
<dbReference type="InterPro" id="IPR000876">
    <property type="entry name" value="Ribosomal_eS4"/>
</dbReference>
<dbReference type="Gene3D" id="2.40.50.740">
    <property type="match status" value="1"/>
</dbReference>
<feature type="domain" description="Small ribosomal subunit protein eS4 N-terminal" evidence="9">
    <location>
        <begin position="6"/>
        <end position="40"/>
    </location>
</feature>
<dbReference type="PANTHER" id="PTHR11581:SF0">
    <property type="entry name" value="SMALL RIBOSOMAL SUBUNIT PROTEIN ES4"/>
    <property type="match status" value="1"/>
</dbReference>
<dbReference type="InterPro" id="IPR013845">
    <property type="entry name" value="Ribosomal_eS4_central_region"/>
</dbReference>
<protein>
    <recommendedName>
        <fullName evidence="5">Small ribosomal subunit protein eS4</fullName>
    </recommendedName>
    <alternativeName>
        <fullName evidence="6">30S ribosomal protein S4e</fullName>
    </alternativeName>
</protein>
<keyword evidence="1" id="KW-0699">rRNA-binding</keyword>
<reference evidence="10" key="1">
    <citation type="journal article" date="2014" name="Genome Biol. Evol.">
        <title>Pangenome evidence for extensive interdomain horizontal transfer affecting lineage core and shell genes in uncultured planktonic thaumarchaeota and euryarchaeota.</title>
        <authorList>
            <person name="Deschamps P."/>
            <person name="Zivanovic Y."/>
            <person name="Moreira D."/>
            <person name="Rodriguez-Valera F."/>
            <person name="Lopez-Garcia P."/>
        </authorList>
    </citation>
    <scope>NUCLEOTIDE SEQUENCE</scope>
</reference>